<evidence type="ECO:0000256" key="6">
    <source>
        <dbReference type="ARBA" id="ARBA00022884"/>
    </source>
</evidence>
<protein>
    <recommendedName>
        <fullName evidence="7 8">Ribonuclease P protein component</fullName>
        <shortName evidence="7">RNase P protein</shortName>
        <shortName evidence="7">RNaseP protein</shortName>
        <ecNumber evidence="7 8">3.1.26.5</ecNumber>
    </recommendedName>
    <alternativeName>
        <fullName evidence="7">Protein C5</fullName>
    </alternativeName>
</protein>
<dbReference type="Pfam" id="PF00825">
    <property type="entry name" value="Ribonuclease_P"/>
    <property type="match status" value="1"/>
</dbReference>
<dbReference type="InterPro" id="IPR000100">
    <property type="entry name" value="RNase_P"/>
</dbReference>
<dbReference type="HAMAP" id="MF_00227">
    <property type="entry name" value="RNase_P"/>
    <property type="match status" value="1"/>
</dbReference>
<keyword evidence="3 7" id="KW-0540">Nuclease</keyword>
<gene>
    <name evidence="7 9" type="primary">rnpA</name>
    <name evidence="9" type="ORF">SCD92_05845</name>
</gene>
<sequence length="126" mass="14750">MSSKTFSKHQRLLNATEFQTVFDNAPFRASHQFILMLSRPNAEQPARLGLIIAKKNIRRAVDRNRVKRLIRESFREHQQHLYGLDVIVLARRGLAELDNAQIFKLLAKQWRRLENKKAQTSQEAQS</sequence>
<dbReference type="EC" id="3.1.26.5" evidence="7 8"/>
<reference evidence="9 10" key="1">
    <citation type="submission" date="2023-11" db="EMBL/GenBank/DDBJ databases">
        <title>Gilvimarinus fulvus sp. nov., isolated from the surface of Kelp.</title>
        <authorList>
            <person name="Sun Y.Y."/>
            <person name="Gong Y."/>
            <person name="Du Z.J."/>
        </authorList>
    </citation>
    <scope>NUCLEOTIDE SEQUENCE [LARGE SCALE GENOMIC DNA]</scope>
    <source>
        <strain evidence="9 10">SDUM040013</strain>
    </source>
</reference>
<dbReference type="RefSeq" id="WP_302723858.1">
    <property type="nucleotide sequence ID" value="NZ_JAULRU010000705.1"/>
</dbReference>
<comment type="similarity">
    <text evidence="7">Belongs to the RnpA family.</text>
</comment>
<keyword evidence="10" id="KW-1185">Reference proteome</keyword>
<evidence type="ECO:0000313" key="9">
    <source>
        <dbReference type="EMBL" id="MDX6848874.1"/>
    </source>
</evidence>
<dbReference type="PROSITE" id="PS00648">
    <property type="entry name" value="RIBONUCLEASE_P"/>
    <property type="match status" value="1"/>
</dbReference>
<keyword evidence="5 7" id="KW-0378">Hydrolase</keyword>
<keyword evidence="4 7" id="KW-0255">Endonuclease</keyword>
<dbReference type="GO" id="GO:0004526">
    <property type="term" value="F:ribonuclease P activity"/>
    <property type="evidence" value="ECO:0007669"/>
    <property type="project" value="UniProtKB-EC"/>
</dbReference>
<dbReference type="Gene3D" id="3.30.230.10">
    <property type="match status" value="1"/>
</dbReference>
<evidence type="ECO:0000313" key="10">
    <source>
        <dbReference type="Proteomes" id="UP001273505"/>
    </source>
</evidence>
<dbReference type="InterPro" id="IPR020539">
    <property type="entry name" value="RNase_P_CS"/>
</dbReference>
<comment type="function">
    <text evidence="1 7">RNaseP catalyzes the removal of the 5'-leader sequence from pre-tRNA to produce the mature 5'-terminus. It can also cleave other RNA substrates such as 4.5S RNA. The protein component plays an auxiliary but essential role in vivo by binding to the 5'-leader sequence and broadening the substrate specificity of the ribozyme.</text>
</comment>
<name>A0ABU4S0X2_9GAMM</name>
<dbReference type="InterPro" id="IPR020568">
    <property type="entry name" value="Ribosomal_Su5_D2-typ_SF"/>
</dbReference>
<evidence type="ECO:0000256" key="8">
    <source>
        <dbReference type="NCBIfam" id="TIGR00188"/>
    </source>
</evidence>
<evidence type="ECO:0000256" key="1">
    <source>
        <dbReference type="ARBA" id="ARBA00002663"/>
    </source>
</evidence>
<organism evidence="9 10">
    <name type="scientific">Gilvimarinus gilvus</name>
    <dbReference type="NCBI Taxonomy" id="3058038"/>
    <lineage>
        <taxon>Bacteria</taxon>
        <taxon>Pseudomonadati</taxon>
        <taxon>Pseudomonadota</taxon>
        <taxon>Gammaproteobacteria</taxon>
        <taxon>Cellvibrionales</taxon>
        <taxon>Cellvibrionaceae</taxon>
        <taxon>Gilvimarinus</taxon>
    </lineage>
</organism>
<evidence type="ECO:0000256" key="5">
    <source>
        <dbReference type="ARBA" id="ARBA00022801"/>
    </source>
</evidence>
<comment type="subunit">
    <text evidence="7">Consists of a catalytic RNA component (M1 or rnpB) and a protein subunit.</text>
</comment>
<evidence type="ECO:0000256" key="4">
    <source>
        <dbReference type="ARBA" id="ARBA00022759"/>
    </source>
</evidence>
<dbReference type="PANTHER" id="PTHR33992">
    <property type="entry name" value="RIBONUCLEASE P PROTEIN COMPONENT"/>
    <property type="match status" value="1"/>
</dbReference>
<accession>A0ABU4S0X2</accession>
<evidence type="ECO:0000256" key="7">
    <source>
        <dbReference type="HAMAP-Rule" id="MF_00227"/>
    </source>
</evidence>
<dbReference type="NCBIfam" id="TIGR00188">
    <property type="entry name" value="rnpA"/>
    <property type="match status" value="1"/>
</dbReference>
<comment type="caution">
    <text evidence="9">The sequence shown here is derived from an EMBL/GenBank/DDBJ whole genome shotgun (WGS) entry which is preliminary data.</text>
</comment>
<dbReference type="Proteomes" id="UP001273505">
    <property type="component" value="Unassembled WGS sequence"/>
</dbReference>
<keyword evidence="6 7" id="KW-0694">RNA-binding</keyword>
<keyword evidence="2 7" id="KW-0819">tRNA processing</keyword>
<comment type="catalytic activity">
    <reaction evidence="7">
        <text>Endonucleolytic cleavage of RNA, removing 5'-extranucleotides from tRNA precursor.</text>
        <dbReference type="EC" id="3.1.26.5"/>
    </reaction>
</comment>
<dbReference type="InterPro" id="IPR014721">
    <property type="entry name" value="Ribsml_uS5_D2-typ_fold_subgr"/>
</dbReference>
<dbReference type="EMBL" id="JAXAFO010000007">
    <property type="protein sequence ID" value="MDX6848874.1"/>
    <property type="molecule type" value="Genomic_DNA"/>
</dbReference>
<dbReference type="SUPFAM" id="SSF54211">
    <property type="entry name" value="Ribosomal protein S5 domain 2-like"/>
    <property type="match status" value="1"/>
</dbReference>
<proteinExistence type="inferred from homology"/>
<evidence type="ECO:0000256" key="2">
    <source>
        <dbReference type="ARBA" id="ARBA00022694"/>
    </source>
</evidence>
<evidence type="ECO:0000256" key="3">
    <source>
        <dbReference type="ARBA" id="ARBA00022722"/>
    </source>
</evidence>
<dbReference type="PANTHER" id="PTHR33992:SF1">
    <property type="entry name" value="RIBONUCLEASE P PROTEIN COMPONENT"/>
    <property type="match status" value="1"/>
</dbReference>